<evidence type="ECO:0000256" key="1">
    <source>
        <dbReference type="SAM" id="Phobius"/>
    </source>
</evidence>
<reference evidence="2" key="1">
    <citation type="journal article" date="2015" name="Front. Microbiol.">
        <title>Combining genomic sequencing methods to explore viral diversity and reveal potential virus-host interactions.</title>
        <authorList>
            <person name="Chow C.E."/>
            <person name="Winget D.M."/>
            <person name="White R.A.III."/>
            <person name="Hallam S.J."/>
            <person name="Suttle C.A."/>
        </authorList>
    </citation>
    <scope>NUCLEOTIDE SEQUENCE</scope>
    <source>
        <strain evidence="2">Oxic1_7</strain>
    </source>
</reference>
<accession>A0A0F7L8H9</accession>
<keyword evidence="1" id="KW-0472">Membrane</keyword>
<feature type="transmembrane region" description="Helical" evidence="1">
    <location>
        <begin position="23"/>
        <end position="54"/>
    </location>
</feature>
<keyword evidence="1" id="KW-0812">Transmembrane</keyword>
<evidence type="ECO:0000313" key="2">
    <source>
        <dbReference type="EMBL" id="AKH48245.1"/>
    </source>
</evidence>
<proteinExistence type="predicted"/>
<reference evidence="2" key="2">
    <citation type="submission" date="2015-03" db="EMBL/GenBank/DDBJ databases">
        <authorList>
            <person name="Chow C.-E.T."/>
            <person name="Winget D.M."/>
            <person name="White R.A.III."/>
            <person name="Hallam S.J."/>
            <person name="Suttle C.A."/>
        </authorList>
    </citation>
    <scope>NUCLEOTIDE SEQUENCE</scope>
    <source>
        <strain evidence="2">Oxic1_7</strain>
    </source>
</reference>
<protein>
    <submittedName>
        <fullName evidence="2">Uncharacterized protein</fullName>
    </submittedName>
</protein>
<dbReference type="EMBL" id="KR029602">
    <property type="protein sequence ID" value="AKH48245.1"/>
    <property type="molecule type" value="Genomic_DNA"/>
</dbReference>
<organism evidence="2">
    <name type="scientific">uncultured marine virus</name>
    <dbReference type="NCBI Taxonomy" id="186617"/>
    <lineage>
        <taxon>Viruses</taxon>
        <taxon>environmental samples</taxon>
    </lineage>
</organism>
<sequence length="74" mass="8013">MFIFTPIPQFLDNVNDGNPGGLILLPFALVFSTLIACGSVCCGFLICVLFSLIVNTCLVRSPLRCATINTRSLF</sequence>
<name>A0A0F7L8H9_9VIRU</name>
<keyword evidence="1" id="KW-1133">Transmembrane helix</keyword>